<dbReference type="Pfam" id="PF07690">
    <property type="entry name" value="MFS_1"/>
    <property type="match status" value="1"/>
</dbReference>
<name>A0ABD4KV62_VIBAN</name>
<evidence type="ECO:0000259" key="7">
    <source>
        <dbReference type="PROSITE" id="PS50850"/>
    </source>
</evidence>
<dbReference type="InterPro" id="IPR020846">
    <property type="entry name" value="MFS_dom"/>
</dbReference>
<evidence type="ECO:0000256" key="2">
    <source>
        <dbReference type="ARBA" id="ARBA00022475"/>
    </source>
</evidence>
<evidence type="ECO:0000256" key="3">
    <source>
        <dbReference type="ARBA" id="ARBA00022692"/>
    </source>
</evidence>
<feature type="non-terminal residue" evidence="8">
    <location>
        <position position="84"/>
    </location>
</feature>
<evidence type="ECO:0000256" key="4">
    <source>
        <dbReference type="ARBA" id="ARBA00022989"/>
    </source>
</evidence>
<comment type="subcellular location">
    <subcellularLocation>
        <location evidence="1">Cell membrane</location>
        <topology evidence="1">Multi-pass membrane protein</topology>
    </subcellularLocation>
</comment>
<keyword evidence="2" id="KW-1003">Cell membrane</keyword>
<dbReference type="InterPro" id="IPR011701">
    <property type="entry name" value="MFS"/>
</dbReference>
<organism evidence="8 9">
    <name type="scientific">Vibrio anguillarum</name>
    <name type="common">Listonella anguillarum</name>
    <dbReference type="NCBI Taxonomy" id="55601"/>
    <lineage>
        <taxon>Bacteria</taxon>
        <taxon>Pseudomonadati</taxon>
        <taxon>Pseudomonadota</taxon>
        <taxon>Gammaproteobacteria</taxon>
        <taxon>Vibrionales</taxon>
        <taxon>Vibrionaceae</taxon>
        <taxon>Vibrio</taxon>
    </lineage>
</organism>
<comment type="caution">
    <text evidence="8">The sequence shown here is derived from an EMBL/GenBank/DDBJ whole genome shotgun (WGS) entry which is preliminary data.</text>
</comment>
<dbReference type="PANTHER" id="PTHR43124">
    <property type="entry name" value="PURINE EFFLUX PUMP PBUE"/>
    <property type="match status" value="1"/>
</dbReference>
<dbReference type="AlphaFoldDB" id="A0ABD4KV62"/>
<keyword evidence="4 6" id="KW-1133">Transmembrane helix</keyword>
<sequence length="84" mass="9005">MNKEKMPLQVWILTLAAFAIGTAEFVIAGILPQVANSFSITEGQAGYLISAYALAIVFGGPLLTIYLARFNKKAVLAGLMVLFI</sequence>
<dbReference type="SUPFAM" id="SSF103473">
    <property type="entry name" value="MFS general substrate transporter"/>
    <property type="match status" value="1"/>
</dbReference>
<evidence type="ECO:0000256" key="6">
    <source>
        <dbReference type="SAM" id="Phobius"/>
    </source>
</evidence>
<dbReference type="InterPro" id="IPR036259">
    <property type="entry name" value="MFS_trans_sf"/>
</dbReference>
<dbReference type="InterPro" id="IPR050189">
    <property type="entry name" value="MFS_Efflux_Transporters"/>
</dbReference>
<evidence type="ECO:0000313" key="9">
    <source>
        <dbReference type="Proteomes" id="UP000722957"/>
    </source>
</evidence>
<evidence type="ECO:0000313" key="8">
    <source>
        <dbReference type="EMBL" id="MBF4274832.1"/>
    </source>
</evidence>
<proteinExistence type="predicted"/>
<keyword evidence="5 6" id="KW-0472">Membrane</keyword>
<accession>A0ABD4KV62</accession>
<evidence type="ECO:0000256" key="1">
    <source>
        <dbReference type="ARBA" id="ARBA00004651"/>
    </source>
</evidence>
<dbReference type="EMBL" id="RDOM01000597">
    <property type="protein sequence ID" value="MBF4274832.1"/>
    <property type="molecule type" value="Genomic_DNA"/>
</dbReference>
<dbReference type="Proteomes" id="UP000722957">
    <property type="component" value="Unassembled WGS sequence"/>
</dbReference>
<evidence type="ECO:0000256" key="5">
    <source>
        <dbReference type="ARBA" id="ARBA00023136"/>
    </source>
</evidence>
<gene>
    <name evidence="8" type="ORF">EAY07_23075</name>
</gene>
<dbReference type="GO" id="GO:0005886">
    <property type="term" value="C:plasma membrane"/>
    <property type="evidence" value="ECO:0007669"/>
    <property type="project" value="UniProtKB-SubCell"/>
</dbReference>
<dbReference type="RefSeq" id="WP_194574164.1">
    <property type="nucleotide sequence ID" value="NZ_RDOM01000597.1"/>
</dbReference>
<feature type="transmembrane region" description="Helical" evidence="6">
    <location>
        <begin position="47"/>
        <end position="68"/>
    </location>
</feature>
<dbReference type="PANTHER" id="PTHR43124:SF8">
    <property type="entry name" value="INNER MEMBRANE TRANSPORT PROTEIN YDHP"/>
    <property type="match status" value="1"/>
</dbReference>
<dbReference type="PROSITE" id="PS50850">
    <property type="entry name" value="MFS"/>
    <property type="match status" value="1"/>
</dbReference>
<dbReference type="Gene3D" id="1.20.1250.20">
    <property type="entry name" value="MFS general substrate transporter like domains"/>
    <property type="match status" value="1"/>
</dbReference>
<reference evidence="8 9" key="1">
    <citation type="journal article" date="2021" name="PeerJ">
        <title>Analysis of 44 Vibrio anguillarum genomes reveals high genetic diversity.</title>
        <authorList>
            <person name="Hansen M.J."/>
            <person name="Dalsgaard I."/>
        </authorList>
    </citation>
    <scope>NUCLEOTIDE SEQUENCE [LARGE SCALE GENOMIC DNA]</scope>
    <source>
        <strain evidence="8 9">17-16730-2A</strain>
    </source>
</reference>
<feature type="domain" description="Major facilitator superfamily (MFS) profile" evidence="7">
    <location>
        <begin position="9"/>
        <end position="84"/>
    </location>
</feature>
<protein>
    <submittedName>
        <fullName evidence="8">MFS transporter</fullName>
    </submittedName>
</protein>
<keyword evidence="3 6" id="KW-0812">Transmembrane</keyword>